<dbReference type="GO" id="GO:0005524">
    <property type="term" value="F:ATP binding"/>
    <property type="evidence" value="ECO:0007669"/>
    <property type="project" value="InterPro"/>
</dbReference>
<protein>
    <recommendedName>
        <fullName evidence="2">Kinesin motor domain-containing protein</fullName>
    </recommendedName>
</protein>
<dbReference type="InterPro" id="IPR001752">
    <property type="entry name" value="Kinesin_motor_dom"/>
</dbReference>
<dbReference type="GO" id="GO:0003777">
    <property type="term" value="F:microtubule motor activity"/>
    <property type="evidence" value="ECO:0007669"/>
    <property type="project" value="InterPro"/>
</dbReference>
<evidence type="ECO:0000313" key="4">
    <source>
        <dbReference type="Proteomes" id="UP001162060"/>
    </source>
</evidence>
<evidence type="ECO:0000256" key="1">
    <source>
        <dbReference type="PROSITE-ProRule" id="PRU00283"/>
    </source>
</evidence>
<proteinExistence type="inferred from homology"/>
<evidence type="ECO:0000259" key="2">
    <source>
        <dbReference type="PROSITE" id="PS50067"/>
    </source>
</evidence>
<gene>
    <name evidence="3" type="ORF">PM001_LOCUS32845</name>
</gene>
<evidence type="ECO:0000313" key="3">
    <source>
        <dbReference type="EMBL" id="CAK7947695.1"/>
    </source>
</evidence>
<dbReference type="GO" id="GO:0008017">
    <property type="term" value="F:microtubule binding"/>
    <property type="evidence" value="ECO:0007669"/>
    <property type="project" value="InterPro"/>
</dbReference>
<sequence length="63" mass="7277">MVMWLQACNQKILVGQSAVNDKSLRSHIIFRIVVKSKQKDVPRRLLQEDGHRAMLVSSLEFLN</sequence>
<reference evidence="3" key="1">
    <citation type="submission" date="2024-01" db="EMBL/GenBank/DDBJ databases">
        <authorList>
            <person name="Webb A."/>
        </authorList>
    </citation>
    <scope>NUCLEOTIDE SEQUENCE</scope>
    <source>
        <strain evidence="3">Pm1</strain>
    </source>
</reference>
<feature type="domain" description="Kinesin motor" evidence="2">
    <location>
        <begin position="1"/>
        <end position="63"/>
    </location>
</feature>
<comment type="caution">
    <text evidence="1">Lacks conserved residue(s) required for the propagation of feature annotation.</text>
</comment>
<organism evidence="3 4">
    <name type="scientific">Peronospora matthiolae</name>
    <dbReference type="NCBI Taxonomy" id="2874970"/>
    <lineage>
        <taxon>Eukaryota</taxon>
        <taxon>Sar</taxon>
        <taxon>Stramenopiles</taxon>
        <taxon>Oomycota</taxon>
        <taxon>Peronosporomycetes</taxon>
        <taxon>Peronosporales</taxon>
        <taxon>Peronosporaceae</taxon>
        <taxon>Peronospora</taxon>
    </lineage>
</organism>
<accession>A0AAV1VN05</accession>
<dbReference type="GO" id="GO:0007018">
    <property type="term" value="P:microtubule-based movement"/>
    <property type="evidence" value="ECO:0007669"/>
    <property type="project" value="InterPro"/>
</dbReference>
<dbReference type="EMBL" id="CAKLBY020000380">
    <property type="protein sequence ID" value="CAK7947695.1"/>
    <property type="molecule type" value="Genomic_DNA"/>
</dbReference>
<dbReference type="PROSITE" id="PS50067">
    <property type="entry name" value="KINESIN_MOTOR_2"/>
    <property type="match status" value="1"/>
</dbReference>
<name>A0AAV1VN05_9STRA</name>
<comment type="caution">
    <text evidence="3">The sequence shown here is derived from an EMBL/GenBank/DDBJ whole genome shotgun (WGS) entry which is preliminary data.</text>
</comment>
<dbReference type="AlphaFoldDB" id="A0AAV1VN05"/>
<comment type="similarity">
    <text evidence="1">Belongs to the TRAFAC class myosin-kinesin ATPase superfamily. Kinesin family.</text>
</comment>
<dbReference type="Proteomes" id="UP001162060">
    <property type="component" value="Unassembled WGS sequence"/>
</dbReference>